<keyword evidence="1" id="KW-1185">Reference proteome</keyword>
<dbReference type="WBParaSite" id="nRc.2.0.1.t24880-RA">
    <property type="protein sequence ID" value="nRc.2.0.1.t24880-RA"/>
    <property type="gene ID" value="nRc.2.0.1.g24880"/>
</dbReference>
<proteinExistence type="predicted"/>
<accession>A0A915JED1</accession>
<protein>
    <submittedName>
        <fullName evidence="2">Uncharacterized protein</fullName>
    </submittedName>
</protein>
<dbReference type="Proteomes" id="UP000887565">
    <property type="component" value="Unplaced"/>
</dbReference>
<evidence type="ECO:0000313" key="1">
    <source>
        <dbReference type="Proteomes" id="UP000887565"/>
    </source>
</evidence>
<name>A0A915JED1_ROMCU</name>
<reference evidence="2" key="1">
    <citation type="submission" date="2022-11" db="UniProtKB">
        <authorList>
            <consortium name="WormBaseParasite"/>
        </authorList>
    </citation>
    <scope>IDENTIFICATION</scope>
</reference>
<evidence type="ECO:0000313" key="2">
    <source>
        <dbReference type="WBParaSite" id="nRc.2.0.1.t24880-RA"/>
    </source>
</evidence>
<organism evidence="1 2">
    <name type="scientific">Romanomermis culicivorax</name>
    <name type="common">Nematode worm</name>
    <dbReference type="NCBI Taxonomy" id="13658"/>
    <lineage>
        <taxon>Eukaryota</taxon>
        <taxon>Metazoa</taxon>
        <taxon>Ecdysozoa</taxon>
        <taxon>Nematoda</taxon>
        <taxon>Enoplea</taxon>
        <taxon>Dorylaimia</taxon>
        <taxon>Mermithida</taxon>
        <taxon>Mermithoidea</taxon>
        <taxon>Mermithidae</taxon>
        <taxon>Romanomermis</taxon>
    </lineage>
</organism>
<dbReference type="AlphaFoldDB" id="A0A915JED1"/>
<sequence>MVCKSSDEVTGTQILYRQIDILFFPGEDHCLLTLELPMPHEACMALRKKYRLRNSDAFFKFSETLLYNISCAR</sequence>